<reference evidence="11 12" key="1">
    <citation type="journal article" date="2019" name="Sci. Data">
        <title>Hybrid genome assembly and annotation of Danionella translucida.</title>
        <authorList>
            <person name="Kadobianskyi M."/>
            <person name="Schulze L."/>
            <person name="Schuelke M."/>
            <person name="Judkewitz B."/>
        </authorList>
    </citation>
    <scope>NUCLEOTIDE SEQUENCE [LARGE SCALE GENOMIC DNA]</scope>
    <source>
        <strain evidence="11 12">Bolton</strain>
    </source>
</reference>
<keyword evidence="7" id="KW-0694">RNA-binding</keyword>
<sequence>MNKSTFKSPASGSTEEFDKVDMSLDDIIRLNRKQEWNHVQKAKRRFPVNGATKRFGQSQRFPPMLAKHRGQGVITGLAARKYATRLKGISPLNRPAQKRAMPNRQMPNNAAMNQKAQPFIHRRQVPFRRRPGKQTDAQGSFSHRPFRLQRRWNGQSAPQTQREARQATFLSRRGLKVHAQVQRTKSLQPRQRTRLWRPTTENTGLLTVSIDNPTARTQPEPHQSWSPQPEKSTSSSIFPMKTVPEKKPPKGVALQFDINSVGKQTTMTLNERFGILNEQRVAAGHQSAKGGRFVTVA</sequence>
<evidence type="ECO:0000256" key="3">
    <source>
        <dbReference type="ARBA" id="ARBA00010722"/>
    </source>
</evidence>
<name>A0A553MLC6_9TELE</name>
<protein>
    <recommendedName>
        <fullName evidence="4">UAP56-interacting factor</fullName>
    </recommendedName>
    <alternativeName>
        <fullName evidence="9">Forty-two-three domain-containing protein 1</fullName>
    </alternativeName>
</protein>
<dbReference type="PANTHER" id="PTHR21038">
    <property type="entry name" value="40-2-3 PROTEIN-RELATED"/>
    <property type="match status" value="1"/>
</dbReference>
<dbReference type="AlphaFoldDB" id="A0A553MLC6"/>
<keyword evidence="8" id="KW-0539">Nucleus</keyword>
<evidence type="ECO:0000256" key="1">
    <source>
        <dbReference type="ARBA" id="ARBA00004324"/>
    </source>
</evidence>
<dbReference type="Pfam" id="PF07078">
    <property type="entry name" value="FYTT"/>
    <property type="match status" value="1"/>
</dbReference>
<dbReference type="EMBL" id="SRMA01027394">
    <property type="protein sequence ID" value="TRY53965.1"/>
    <property type="molecule type" value="Genomic_DNA"/>
</dbReference>
<dbReference type="Proteomes" id="UP000316079">
    <property type="component" value="Unassembled WGS sequence"/>
</dbReference>
<keyword evidence="5" id="KW-0813">Transport</keyword>
<evidence type="ECO:0000256" key="10">
    <source>
        <dbReference type="SAM" id="MobiDB-lite"/>
    </source>
</evidence>
<evidence type="ECO:0000313" key="12">
    <source>
        <dbReference type="Proteomes" id="UP000316079"/>
    </source>
</evidence>
<evidence type="ECO:0000256" key="9">
    <source>
        <dbReference type="ARBA" id="ARBA00030067"/>
    </source>
</evidence>
<organism evidence="11 12">
    <name type="scientific">Danionella cerebrum</name>
    <dbReference type="NCBI Taxonomy" id="2873325"/>
    <lineage>
        <taxon>Eukaryota</taxon>
        <taxon>Metazoa</taxon>
        <taxon>Chordata</taxon>
        <taxon>Craniata</taxon>
        <taxon>Vertebrata</taxon>
        <taxon>Euteleostomi</taxon>
        <taxon>Actinopterygii</taxon>
        <taxon>Neopterygii</taxon>
        <taxon>Teleostei</taxon>
        <taxon>Ostariophysi</taxon>
        <taxon>Cypriniformes</taxon>
        <taxon>Danionidae</taxon>
        <taxon>Danioninae</taxon>
        <taxon>Danionella</taxon>
    </lineage>
</organism>
<keyword evidence="6" id="KW-0509">mRNA transport</keyword>
<feature type="compositionally biased region" description="Polar residues" evidence="10">
    <location>
        <begin position="206"/>
        <end position="237"/>
    </location>
</feature>
<dbReference type="STRING" id="623744.A0A553MLC6"/>
<evidence type="ECO:0000256" key="7">
    <source>
        <dbReference type="ARBA" id="ARBA00022884"/>
    </source>
</evidence>
<gene>
    <name evidence="11" type="ORF">DNTS_029807</name>
</gene>
<evidence type="ECO:0000256" key="8">
    <source>
        <dbReference type="ARBA" id="ARBA00023242"/>
    </source>
</evidence>
<dbReference type="PANTHER" id="PTHR21038:SF2">
    <property type="entry name" value="UAP56-INTERACTING FACTOR"/>
    <property type="match status" value="1"/>
</dbReference>
<feature type="region of interest" description="Disordered" evidence="10">
    <location>
        <begin position="206"/>
        <end position="250"/>
    </location>
</feature>
<dbReference type="GO" id="GO:0003729">
    <property type="term" value="F:mRNA binding"/>
    <property type="evidence" value="ECO:0007669"/>
    <property type="project" value="InterPro"/>
</dbReference>
<evidence type="ECO:0000256" key="2">
    <source>
        <dbReference type="ARBA" id="ARBA00004642"/>
    </source>
</evidence>
<dbReference type="GO" id="GO:0016607">
    <property type="term" value="C:nuclear speck"/>
    <property type="evidence" value="ECO:0007669"/>
    <property type="project" value="UniProtKB-SubCell"/>
</dbReference>
<keyword evidence="12" id="KW-1185">Reference proteome</keyword>
<evidence type="ECO:0000256" key="6">
    <source>
        <dbReference type="ARBA" id="ARBA00022816"/>
    </source>
</evidence>
<evidence type="ECO:0000256" key="5">
    <source>
        <dbReference type="ARBA" id="ARBA00022448"/>
    </source>
</evidence>
<evidence type="ECO:0000256" key="4">
    <source>
        <dbReference type="ARBA" id="ARBA00020622"/>
    </source>
</evidence>
<comment type="subcellular location">
    <subcellularLocation>
        <location evidence="1">Nucleus speckle</location>
    </subcellularLocation>
    <subcellularLocation>
        <location evidence="2">Nucleus</location>
        <location evidence="2">Nucleoplasm</location>
    </subcellularLocation>
</comment>
<comment type="caution">
    <text evidence="11">The sequence shown here is derived from an EMBL/GenBank/DDBJ whole genome shotgun (WGS) entry which is preliminary data.</text>
</comment>
<dbReference type="OrthoDB" id="9938627at2759"/>
<proteinExistence type="inferred from homology"/>
<dbReference type="GO" id="GO:0006406">
    <property type="term" value="P:mRNA export from nucleus"/>
    <property type="evidence" value="ECO:0007669"/>
    <property type="project" value="InterPro"/>
</dbReference>
<comment type="similarity">
    <text evidence="3">Belongs to the UIF family.</text>
</comment>
<evidence type="ECO:0000313" key="11">
    <source>
        <dbReference type="EMBL" id="TRY53965.1"/>
    </source>
</evidence>
<accession>A0A553MLC6</accession>
<dbReference type="InterPro" id="IPR009782">
    <property type="entry name" value="FYTTD1"/>
</dbReference>